<protein>
    <submittedName>
        <fullName evidence="2">Helix-turn-helix domain-containing protein</fullName>
    </submittedName>
</protein>
<evidence type="ECO:0000259" key="1">
    <source>
        <dbReference type="PROSITE" id="PS50943"/>
    </source>
</evidence>
<dbReference type="Proteomes" id="UP000439113">
    <property type="component" value="Unassembled WGS sequence"/>
</dbReference>
<dbReference type="CDD" id="cd00093">
    <property type="entry name" value="HTH_XRE"/>
    <property type="match status" value="1"/>
</dbReference>
<name>A0A6N8DL07_RHOAC</name>
<evidence type="ECO:0000313" key="3">
    <source>
        <dbReference type="Proteomes" id="UP000439113"/>
    </source>
</evidence>
<dbReference type="EMBL" id="WNKS01000006">
    <property type="protein sequence ID" value="MTV31260.1"/>
    <property type="molecule type" value="Genomic_DNA"/>
</dbReference>
<dbReference type="InterPro" id="IPR010982">
    <property type="entry name" value="Lambda_DNA-bd_dom_sf"/>
</dbReference>
<organism evidence="2 3">
    <name type="scientific">Rhodoblastus acidophilus</name>
    <name type="common">Rhodopseudomonas acidophila</name>
    <dbReference type="NCBI Taxonomy" id="1074"/>
    <lineage>
        <taxon>Bacteria</taxon>
        <taxon>Pseudomonadati</taxon>
        <taxon>Pseudomonadota</taxon>
        <taxon>Alphaproteobacteria</taxon>
        <taxon>Hyphomicrobiales</taxon>
        <taxon>Rhodoblastaceae</taxon>
        <taxon>Rhodoblastus</taxon>
    </lineage>
</organism>
<dbReference type="SUPFAM" id="SSF47413">
    <property type="entry name" value="lambda repressor-like DNA-binding domains"/>
    <property type="match status" value="1"/>
</dbReference>
<dbReference type="Pfam" id="PF13560">
    <property type="entry name" value="HTH_31"/>
    <property type="match status" value="1"/>
</dbReference>
<gene>
    <name evidence="2" type="ORF">GJ654_09655</name>
</gene>
<accession>A0A6N8DL07</accession>
<dbReference type="RefSeq" id="WP_196305493.1">
    <property type="nucleotide sequence ID" value="NZ_WNKS01000006.1"/>
</dbReference>
<dbReference type="AlphaFoldDB" id="A0A6N8DL07"/>
<dbReference type="InterPro" id="IPR001387">
    <property type="entry name" value="Cro/C1-type_HTH"/>
</dbReference>
<dbReference type="GO" id="GO:0003677">
    <property type="term" value="F:DNA binding"/>
    <property type="evidence" value="ECO:0007669"/>
    <property type="project" value="InterPro"/>
</dbReference>
<evidence type="ECO:0000313" key="2">
    <source>
        <dbReference type="EMBL" id="MTV31260.1"/>
    </source>
</evidence>
<dbReference type="SMART" id="SM00530">
    <property type="entry name" value="HTH_XRE"/>
    <property type="match status" value="1"/>
</dbReference>
<comment type="caution">
    <text evidence="2">The sequence shown here is derived from an EMBL/GenBank/DDBJ whole genome shotgun (WGS) entry which is preliminary data.</text>
</comment>
<sequence length="90" mass="10243">MSSNDLNQVDRMVGGHLEAARRRAGLSVIGVCAAIGVDEIRYRRFETGRERIDAVSLQRICRLLGVSPLDFFDTLSEFRADVEDRPRWMC</sequence>
<dbReference type="Gene3D" id="1.10.260.40">
    <property type="entry name" value="lambda repressor-like DNA-binding domains"/>
    <property type="match status" value="1"/>
</dbReference>
<feature type="domain" description="HTH cro/C1-type" evidence="1">
    <location>
        <begin position="17"/>
        <end position="71"/>
    </location>
</feature>
<proteinExistence type="predicted"/>
<reference evidence="2 3" key="1">
    <citation type="submission" date="2019-11" db="EMBL/GenBank/DDBJ databases">
        <title>Whole-genome sequence of a Rhodoblastus acidophilus DSM 142.</title>
        <authorList>
            <person name="Kyndt J.A."/>
            <person name="Meyer T.E."/>
        </authorList>
    </citation>
    <scope>NUCLEOTIDE SEQUENCE [LARGE SCALE GENOMIC DNA]</scope>
    <source>
        <strain evidence="2 3">DSM 142</strain>
    </source>
</reference>
<dbReference type="PROSITE" id="PS50943">
    <property type="entry name" value="HTH_CROC1"/>
    <property type="match status" value="1"/>
</dbReference>